<proteinExistence type="predicted"/>
<dbReference type="OrthoDB" id="881442at2"/>
<protein>
    <submittedName>
        <fullName evidence="1">Uncharacterized protein</fullName>
    </submittedName>
</protein>
<organism evidence="1 2">
    <name type="scientific">Hymenobacter gummosus</name>
    <dbReference type="NCBI Taxonomy" id="1776032"/>
    <lineage>
        <taxon>Bacteria</taxon>
        <taxon>Pseudomonadati</taxon>
        <taxon>Bacteroidota</taxon>
        <taxon>Cytophagia</taxon>
        <taxon>Cytophagales</taxon>
        <taxon>Hymenobacteraceae</taxon>
        <taxon>Hymenobacter</taxon>
    </lineage>
</organism>
<reference evidence="1 2" key="1">
    <citation type="submission" date="2018-12" db="EMBL/GenBank/DDBJ databases">
        <title>Hymenobacter gummosus sp. nov., isolated from a spring.</title>
        <authorList>
            <person name="Nie L."/>
        </authorList>
    </citation>
    <scope>NUCLEOTIDE SEQUENCE [LARGE SCALE GENOMIC DNA]</scope>
    <source>
        <strain evidence="1 2">KCTC 52166</strain>
    </source>
</reference>
<sequence length="139" mass="15991">MDDSLLTSEAQRWICCFAGVFNGYTYCEQHWGLTGPPMHQRFGELLQHTSTTGSLSPRLADNFAINFYQHRMFRHWGYLPAAYTPAWHNMVLYYLHLYRAPIPAGYPTGEEDSPHSWAARDKGAAEATAAEIRRLLIRR</sequence>
<accession>A0A3S0K7N1</accession>
<evidence type="ECO:0000313" key="1">
    <source>
        <dbReference type="EMBL" id="RTQ52291.1"/>
    </source>
</evidence>
<dbReference type="Proteomes" id="UP000282184">
    <property type="component" value="Unassembled WGS sequence"/>
</dbReference>
<dbReference type="RefSeq" id="WP_126691948.1">
    <property type="nucleotide sequence ID" value="NZ_RXOF01000002.1"/>
</dbReference>
<name>A0A3S0K7N1_9BACT</name>
<evidence type="ECO:0000313" key="2">
    <source>
        <dbReference type="Proteomes" id="UP000282184"/>
    </source>
</evidence>
<comment type="caution">
    <text evidence="1">The sequence shown here is derived from an EMBL/GenBank/DDBJ whole genome shotgun (WGS) entry which is preliminary data.</text>
</comment>
<keyword evidence="2" id="KW-1185">Reference proteome</keyword>
<gene>
    <name evidence="1" type="ORF">EJV47_04520</name>
</gene>
<dbReference type="EMBL" id="RXOF01000002">
    <property type="protein sequence ID" value="RTQ52291.1"/>
    <property type="molecule type" value="Genomic_DNA"/>
</dbReference>
<dbReference type="AlphaFoldDB" id="A0A3S0K7N1"/>